<dbReference type="STRING" id="1121476.SAMN02745751_03229"/>
<sequence length="323" mass="38311">MEYAPIAVFVYDRLKHFMNCIEALKRNKEARDSILYVFSDLYSCEDHREAVEAVREYAGKIDGFKEVRLIFRDKNHGAFLSINKGKDMVVKKHGVLICMEDDIVVSDRFLEFMNKALETYKDRKDVFSISAYSKRPAPETYGKDALLKPSLCPWGMATWLDRWEEAERHIFNPVSREDMKNRALLKQVRSINRNMLSGMREDMDGRIKVFDARMSLYMLKNDLYSVFPRKTLTVNTGYDGSGLHMDTREYYSKQELWVKEGEFEFDHDLEKDDIVMNQYLNTSNGGYKAFLKDILYRTGMLYPILDLDRWRKQRKLNRYNYRI</sequence>
<dbReference type="AlphaFoldDB" id="A0A1M6LNH9"/>
<dbReference type="EMBL" id="FQZL01000033">
    <property type="protein sequence ID" value="SHJ72769.1"/>
    <property type="molecule type" value="Genomic_DNA"/>
</dbReference>
<dbReference type="RefSeq" id="WP_073050593.1">
    <property type="nucleotide sequence ID" value="NZ_FQZL01000033.1"/>
</dbReference>
<evidence type="ECO:0000313" key="1">
    <source>
        <dbReference type="EMBL" id="SHJ72769.1"/>
    </source>
</evidence>
<dbReference type="OrthoDB" id="5180856at2"/>
<keyword evidence="2" id="KW-1185">Reference proteome</keyword>
<organism evidence="1 2">
    <name type="scientific">Dethiosulfatibacter aminovorans DSM 17477</name>
    <dbReference type="NCBI Taxonomy" id="1121476"/>
    <lineage>
        <taxon>Bacteria</taxon>
        <taxon>Bacillati</taxon>
        <taxon>Bacillota</taxon>
        <taxon>Tissierellia</taxon>
        <taxon>Dethiosulfatibacter</taxon>
    </lineage>
</organism>
<keyword evidence="1" id="KW-0808">Transferase</keyword>
<accession>A0A1M6LNH9</accession>
<name>A0A1M6LNH9_9FIRM</name>
<gene>
    <name evidence="1" type="ORF">SAMN02745751_03229</name>
</gene>
<protein>
    <submittedName>
        <fullName evidence="1">Glycosyl transferase family 2</fullName>
    </submittedName>
</protein>
<dbReference type="Gene3D" id="3.90.550.10">
    <property type="entry name" value="Spore Coat Polysaccharide Biosynthesis Protein SpsA, Chain A"/>
    <property type="match status" value="1"/>
</dbReference>
<reference evidence="1 2" key="1">
    <citation type="submission" date="2016-11" db="EMBL/GenBank/DDBJ databases">
        <authorList>
            <person name="Jaros S."/>
            <person name="Januszkiewicz K."/>
            <person name="Wedrychowicz H."/>
        </authorList>
    </citation>
    <scope>NUCLEOTIDE SEQUENCE [LARGE SCALE GENOMIC DNA]</scope>
    <source>
        <strain evidence="1 2">DSM 17477</strain>
    </source>
</reference>
<evidence type="ECO:0000313" key="2">
    <source>
        <dbReference type="Proteomes" id="UP000184052"/>
    </source>
</evidence>
<dbReference type="InterPro" id="IPR029044">
    <property type="entry name" value="Nucleotide-diphossugar_trans"/>
</dbReference>
<dbReference type="Proteomes" id="UP000184052">
    <property type="component" value="Unassembled WGS sequence"/>
</dbReference>
<proteinExistence type="predicted"/>
<dbReference type="GO" id="GO:0016740">
    <property type="term" value="F:transferase activity"/>
    <property type="evidence" value="ECO:0007669"/>
    <property type="project" value="UniProtKB-KW"/>
</dbReference>
<dbReference type="SUPFAM" id="SSF53448">
    <property type="entry name" value="Nucleotide-diphospho-sugar transferases"/>
    <property type="match status" value="1"/>
</dbReference>